<proteinExistence type="predicted"/>
<comment type="caution">
    <text evidence="1">The sequence shown here is derived from an EMBL/GenBank/DDBJ whole genome shotgun (WGS) entry which is preliminary data.</text>
</comment>
<name>A0A4C1TVX7_EUMVA</name>
<protein>
    <submittedName>
        <fullName evidence="1">Uncharacterized protein</fullName>
    </submittedName>
</protein>
<sequence>MSQRLSTLPSNQEALASNLTIGLSTNRIINQIPVAHKLEPKFKYPKPASLREMIDECRCNKRGKCAKKNRTTCRSAVSAKLSGKYAPLAMIPDNGAVMISGGLRTHHHIILYRCHAVSTLPRRQN</sequence>
<organism evidence="1 2">
    <name type="scientific">Eumeta variegata</name>
    <name type="common">Bagworm moth</name>
    <name type="synonym">Eumeta japonica</name>
    <dbReference type="NCBI Taxonomy" id="151549"/>
    <lineage>
        <taxon>Eukaryota</taxon>
        <taxon>Metazoa</taxon>
        <taxon>Ecdysozoa</taxon>
        <taxon>Arthropoda</taxon>
        <taxon>Hexapoda</taxon>
        <taxon>Insecta</taxon>
        <taxon>Pterygota</taxon>
        <taxon>Neoptera</taxon>
        <taxon>Endopterygota</taxon>
        <taxon>Lepidoptera</taxon>
        <taxon>Glossata</taxon>
        <taxon>Ditrysia</taxon>
        <taxon>Tineoidea</taxon>
        <taxon>Psychidae</taxon>
        <taxon>Oiketicinae</taxon>
        <taxon>Eumeta</taxon>
    </lineage>
</organism>
<dbReference type="Proteomes" id="UP000299102">
    <property type="component" value="Unassembled WGS sequence"/>
</dbReference>
<evidence type="ECO:0000313" key="1">
    <source>
        <dbReference type="EMBL" id="GBP18167.1"/>
    </source>
</evidence>
<evidence type="ECO:0000313" key="2">
    <source>
        <dbReference type="Proteomes" id="UP000299102"/>
    </source>
</evidence>
<dbReference type="AlphaFoldDB" id="A0A4C1TVX7"/>
<keyword evidence="2" id="KW-1185">Reference proteome</keyword>
<reference evidence="1 2" key="1">
    <citation type="journal article" date="2019" name="Commun. Biol.">
        <title>The bagworm genome reveals a unique fibroin gene that provides high tensile strength.</title>
        <authorList>
            <person name="Kono N."/>
            <person name="Nakamura H."/>
            <person name="Ohtoshi R."/>
            <person name="Tomita M."/>
            <person name="Numata K."/>
            <person name="Arakawa K."/>
        </authorList>
    </citation>
    <scope>NUCLEOTIDE SEQUENCE [LARGE SCALE GENOMIC DNA]</scope>
</reference>
<gene>
    <name evidence="1" type="ORF">EVAR_12951_1</name>
</gene>
<accession>A0A4C1TVX7</accession>
<dbReference type="EMBL" id="BGZK01000093">
    <property type="protein sequence ID" value="GBP18167.1"/>
    <property type="molecule type" value="Genomic_DNA"/>
</dbReference>